<evidence type="ECO:0000256" key="1">
    <source>
        <dbReference type="ARBA" id="ARBA00009437"/>
    </source>
</evidence>
<evidence type="ECO:0000256" key="4">
    <source>
        <dbReference type="ARBA" id="ARBA00023163"/>
    </source>
</evidence>
<dbReference type="AlphaFoldDB" id="A0A6L9U904"/>
<dbReference type="FunFam" id="1.10.10.10:FF:000001">
    <property type="entry name" value="LysR family transcriptional regulator"/>
    <property type="match status" value="1"/>
</dbReference>
<evidence type="ECO:0000256" key="2">
    <source>
        <dbReference type="ARBA" id="ARBA00023015"/>
    </source>
</evidence>
<evidence type="ECO:0000313" key="10">
    <source>
        <dbReference type="Proteomes" id="UP000483035"/>
    </source>
</evidence>
<dbReference type="PANTHER" id="PTHR30537:SF5">
    <property type="entry name" value="HTH-TYPE TRANSCRIPTIONAL ACTIVATOR TTDR-RELATED"/>
    <property type="match status" value="1"/>
</dbReference>
<dbReference type="InterPro" id="IPR005119">
    <property type="entry name" value="LysR_subst-bd"/>
</dbReference>
<proteinExistence type="inferred from homology"/>
<evidence type="ECO:0000313" key="9">
    <source>
        <dbReference type="EMBL" id="NEI72435.1"/>
    </source>
</evidence>
<organism evidence="9 10">
    <name type="scientific">Rhizobium lusitanum</name>
    <dbReference type="NCBI Taxonomy" id="293958"/>
    <lineage>
        <taxon>Bacteria</taxon>
        <taxon>Pseudomonadati</taxon>
        <taxon>Pseudomonadota</taxon>
        <taxon>Alphaproteobacteria</taxon>
        <taxon>Hyphomicrobiales</taxon>
        <taxon>Rhizobiaceae</taxon>
        <taxon>Rhizobium/Agrobacterium group</taxon>
        <taxon>Rhizobium</taxon>
    </lineage>
</organism>
<dbReference type="Proteomes" id="UP000483035">
    <property type="component" value="Unassembled WGS sequence"/>
</dbReference>
<dbReference type="PANTHER" id="PTHR30537">
    <property type="entry name" value="HTH-TYPE TRANSCRIPTIONAL REGULATOR"/>
    <property type="match status" value="1"/>
</dbReference>
<protein>
    <recommendedName>
        <fullName evidence="6">HTH-type transcriptional regulator TtuA</fullName>
    </recommendedName>
    <alternativeName>
        <fullName evidence="7">Tartrate utilization transcriptional regulator</fullName>
    </alternativeName>
</protein>
<dbReference type="PROSITE" id="PS50931">
    <property type="entry name" value="HTH_LYSR"/>
    <property type="match status" value="1"/>
</dbReference>
<reference evidence="9 10" key="1">
    <citation type="submission" date="2019-12" db="EMBL/GenBank/DDBJ databases">
        <title>Rhizobium genotypes associated with high levels of biological nitrogen fixation by grain legumes in a temperate-maritime cropping system.</title>
        <authorList>
            <person name="Maluk M."/>
            <person name="Francesc Ferrando Molina F."/>
            <person name="Lopez Del Egido L."/>
            <person name="Lafos M."/>
            <person name="Langarica-Fuentes A."/>
            <person name="Gebre Yohannes G."/>
            <person name="Young M.W."/>
            <person name="Martin P."/>
            <person name="Gantlett R."/>
            <person name="Kenicer G."/>
            <person name="Hawes C."/>
            <person name="Begg G.S."/>
            <person name="Quilliam R.S."/>
            <person name="Squire G.R."/>
            <person name="Poole P.S."/>
            <person name="Young P.W."/>
            <person name="Iannetta P.M."/>
            <person name="James E.K."/>
        </authorList>
    </citation>
    <scope>NUCLEOTIDE SEQUENCE [LARGE SCALE GENOMIC DNA]</scope>
    <source>
        <strain evidence="9 10">JHI1118</strain>
    </source>
</reference>
<name>A0A6L9U904_9HYPH</name>
<dbReference type="GO" id="GO:0003677">
    <property type="term" value="F:DNA binding"/>
    <property type="evidence" value="ECO:0007669"/>
    <property type="project" value="UniProtKB-KW"/>
</dbReference>
<comment type="function">
    <text evidence="5">Transcriptional regulator of the ttuABCDE tartrate utilization operon.</text>
</comment>
<dbReference type="GO" id="GO:0003700">
    <property type="term" value="F:DNA-binding transcription factor activity"/>
    <property type="evidence" value="ECO:0007669"/>
    <property type="project" value="InterPro"/>
</dbReference>
<evidence type="ECO:0000256" key="5">
    <source>
        <dbReference type="ARBA" id="ARBA00054626"/>
    </source>
</evidence>
<comment type="caution">
    <text evidence="9">The sequence shown here is derived from an EMBL/GenBank/DDBJ whole genome shotgun (WGS) entry which is preliminary data.</text>
</comment>
<dbReference type="SUPFAM" id="SSF46785">
    <property type="entry name" value="Winged helix' DNA-binding domain"/>
    <property type="match status" value="1"/>
</dbReference>
<dbReference type="Gene3D" id="1.10.10.10">
    <property type="entry name" value="Winged helix-like DNA-binding domain superfamily/Winged helix DNA-binding domain"/>
    <property type="match status" value="1"/>
</dbReference>
<evidence type="ECO:0000256" key="6">
    <source>
        <dbReference type="ARBA" id="ARBA00067332"/>
    </source>
</evidence>
<dbReference type="EMBL" id="WUEY01000012">
    <property type="protein sequence ID" value="NEI72435.1"/>
    <property type="molecule type" value="Genomic_DNA"/>
</dbReference>
<dbReference type="InterPro" id="IPR000847">
    <property type="entry name" value="LysR_HTH_N"/>
</dbReference>
<gene>
    <name evidence="9" type="ORF">GR212_22915</name>
</gene>
<dbReference type="Pfam" id="PF03466">
    <property type="entry name" value="LysR_substrate"/>
    <property type="match status" value="1"/>
</dbReference>
<dbReference type="CDD" id="cd08422">
    <property type="entry name" value="PBP2_CrgA_like"/>
    <property type="match status" value="1"/>
</dbReference>
<dbReference type="InterPro" id="IPR036390">
    <property type="entry name" value="WH_DNA-bd_sf"/>
</dbReference>
<feature type="domain" description="HTH lysR-type" evidence="8">
    <location>
        <begin position="1"/>
        <end position="59"/>
    </location>
</feature>
<dbReference type="SUPFAM" id="SSF53850">
    <property type="entry name" value="Periplasmic binding protein-like II"/>
    <property type="match status" value="1"/>
</dbReference>
<evidence type="ECO:0000259" key="8">
    <source>
        <dbReference type="PROSITE" id="PS50931"/>
    </source>
</evidence>
<comment type="similarity">
    <text evidence="1">Belongs to the LysR transcriptional regulatory family.</text>
</comment>
<evidence type="ECO:0000256" key="7">
    <source>
        <dbReference type="ARBA" id="ARBA00083243"/>
    </source>
</evidence>
<dbReference type="Gene3D" id="3.40.190.290">
    <property type="match status" value="1"/>
</dbReference>
<dbReference type="InterPro" id="IPR036388">
    <property type="entry name" value="WH-like_DNA-bd_sf"/>
</dbReference>
<keyword evidence="4" id="KW-0804">Transcription</keyword>
<accession>A0A6L9U904</accession>
<keyword evidence="3" id="KW-0238">DNA-binding</keyword>
<sequence>MDYFAAMSAFVRSVELGSFSKAAGEAEMKVSTVSRYISALEDDLGAALLNRSTRRLHLTEAGQSFYERAAQILADVDDARNATRSLNAHPQGLLRINIPSAFGRRHVMPHMKDFLAAYPDIRLDATLTDATVDLIETGTDIAIRIGALADSSLIAKRLAPQRRVLVASPHYLQTALASALAEPADLMQHQCLAFALQVGNAWFYRPTAEPQADPVEMPIKGNLRTNDSEALLDAALSGLGIALLPTWLVSGDLQSGRLVTLLADWEWSIASGPQRAIWAVYPPKKVVSPKVRAFLTFMSERFGSPLPYWDAQRAP</sequence>
<dbReference type="FunFam" id="3.40.190.290:FF:000001">
    <property type="entry name" value="Transcriptional regulator, LysR family"/>
    <property type="match status" value="1"/>
</dbReference>
<dbReference type="Pfam" id="PF00126">
    <property type="entry name" value="HTH_1"/>
    <property type="match status" value="1"/>
</dbReference>
<dbReference type="InterPro" id="IPR058163">
    <property type="entry name" value="LysR-type_TF_proteobact-type"/>
</dbReference>
<evidence type="ECO:0000256" key="3">
    <source>
        <dbReference type="ARBA" id="ARBA00023125"/>
    </source>
</evidence>
<keyword evidence="2" id="KW-0805">Transcription regulation</keyword>